<dbReference type="CDD" id="cd00074">
    <property type="entry name" value="HFD_H2A"/>
    <property type="match status" value="1"/>
</dbReference>
<keyword evidence="12 13" id="KW-0544">Nucleosome core</keyword>
<feature type="compositionally biased region" description="Basic residues" evidence="14">
    <location>
        <begin position="1"/>
        <end position="19"/>
    </location>
</feature>
<keyword evidence="9" id="KW-0007">Acetylation</keyword>
<dbReference type="GO" id="GO:0000786">
    <property type="term" value="C:nucleosome"/>
    <property type="evidence" value="ECO:0007669"/>
    <property type="project" value="UniProtKB-KW"/>
</dbReference>
<reference evidence="17" key="1">
    <citation type="submission" date="2019-09" db="EMBL/GenBank/DDBJ databases">
        <title>Bird 10,000 Genomes (B10K) Project - Family phase.</title>
        <authorList>
            <person name="Zhang G."/>
        </authorList>
    </citation>
    <scope>NUCLEOTIDE SEQUENCE</scope>
    <source>
        <strain evidence="17">OUT-0024</strain>
        <tissue evidence="17">Muscle</tissue>
    </source>
</reference>
<dbReference type="InterPro" id="IPR002119">
    <property type="entry name" value="Histone_H2A"/>
</dbReference>
<comment type="similarity">
    <text evidence="4 13">Belongs to the histone H2A family.</text>
</comment>
<comment type="subunit">
    <text evidence="13">The nucleosome is a histone octamer containing two molecules each of H2A, H2B, H3 and H4 assembled in one H3-H4 heterotetramer and two H2A-H2B heterodimers. The octamer wraps approximately 147 bp of DNA.</text>
</comment>
<feature type="region of interest" description="Disordered" evidence="14">
    <location>
        <begin position="1"/>
        <end position="20"/>
    </location>
</feature>
<evidence type="ECO:0000256" key="2">
    <source>
        <dbReference type="ARBA" id="ARBA00004123"/>
    </source>
</evidence>
<dbReference type="FunFam" id="1.10.20.10:FF:000103">
    <property type="entry name" value="Histone H2A type 1"/>
    <property type="match status" value="1"/>
</dbReference>
<dbReference type="AlphaFoldDB" id="A0A851QRB6"/>
<keyword evidence="7" id="KW-0597">Phosphoprotein</keyword>
<dbReference type="SMART" id="SM00414">
    <property type="entry name" value="H2A"/>
    <property type="match status" value="1"/>
</dbReference>
<evidence type="ECO:0000259" key="16">
    <source>
        <dbReference type="Pfam" id="PF16211"/>
    </source>
</evidence>
<evidence type="ECO:0000256" key="7">
    <source>
        <dbReference type="ARBA" id="ARBA00022553"/>
    </source>
</evidence>
<keyword evidence="11 13" id="KW-0539">Nucleus</keyword>
<keyword evidence="8" id="KW-0832">Ubl conjugation</keyword>
<dbReference type="InterPro" id="IPR009072">
    <property type="entry name" value="Histone-fold"/>
</dbReference>
<evidence type="ECO:0000313" key="18">
    <source>
        <dbReference type="Proteomes" id="UP000631545"/>
    </source>
</evidence>
<sequence length="129" mass="14163">AKPKPKPKTKPKAKARSRSARAGLVFSVGRCERQLRKGNYAERLGSTAPVFMAAVLEYLTAEILELAGNAARHDKKHRVTPRHIQLALRHDEELNKLCNGVIIPEGGVVSSVHPALLPKKTGKKRSKSQ</sequence>
<keyword evidence="18" id="KW-1185">Reference proteome</keyword>
<feature type="non-terminal residue" evidence="17">
    <location>
        <position position="1"/>
    </location>
</feature>
<dbReference type="InterPro" id="IPR032454">
    <property type="entry name" value="Histone_H2A_C"/>
</dbReference>
<dbReference type="InterPro" id="IPR007125">
    <property type="entry name" value="H2A/H2B/H3"/>
</dbReference>
<evidence type="ECO:0000256" key="1">
    <source>
        <dbReference type="ARBA" id="ARBA00002001"/>
    </source>
</evidence>
<dbReference type="GO" id="GO:0003677">
    <property type="term" value="F:DNA binding"/>
    <property type="evidence" value="ECO:0007669"/>
    <property type="project" value="UniProtKB-KW"/>
</dbReference>
<dbReference type="PANTHER" id="PTHR23430">
    <property type="entry name" value="HISTONE H2A"/>
    <property type="match status" value="1"/>
</dbReference>
<evidence type="ECO:0000256" key="6">
    <source>
        <dbReference type="ARBA" id="ARBA00022499"/>
    </source>
</evidence>
<evidence type="ECO:0000313" key="17">
    <source>
        <dbReference type="EMBL" id="NXC80909.1"/>
    </source>
</evidence>
<evidence type="ECO:0000256" key="3">
    <source>
        <dbReference type="ARBA" id="ARBA00004286"/>
    </source>
</evidence>
<evidence type="ECO:0000256" key="8">
    <source>
        <dbReference type="ARBA" id="ARBA00022843"/>
    </source>
</evidence>
<gene>
    <name evidence="17" type="primary">H2a</name>
    <name evidence="17" type="ORF">CERCOR_R13092</name>
</gene>
<evidence type="ECO:0000256" key="12">
    <source>
        <dbReference type="ARBA" id="ARBA00023269"/>
    </source>
</evidence>
<keyword evidence="10 13" id="KW-0238">DNA-binding</keyword>
<dbReference type="Pfam" id="PF16211">
    <property type="entry name" value="Histone_H2A_C"/>
    <property type="match status" value="1"/>
</dbReference>
<dbReference type="PRINTS" id="PR00620">
    <property type="entry name" value="HISTONEH2A"/>
</dbReference>
<evidence type="ECO:0000256" key="5">
    <source>
        <dbReference type="ARBA" id="ARBA00022454"/>
    </source>
</evidence>
<proteinExistence type="inferred from homology"/>
<dbReference type="GO" id="GO:0030527">
    <property type="term" value="F:structural constituent of chromatin"/>
    <property type="evidence" value="ECO:0007669"/>
    <property type="project" value="InterPro"/>
</dbReference>
<evidence type="ECO:0000256" key="10">
    <source>
        <dbReference type="ARBA" id="ARBA00023125"/>
    </source>
</evidence>
<evidence type="ECO:0000259" key="15">
    <source>
        <dbReference type="Pfam" id="PF00125"/>
    </source>
</evidence>
<feature type="non-terminal residue" evidence="17">
    <location>
        <position position="129"/>
    </location>
</feature>
<dbReference type="SUPFAM" id="SSF47113">
    <property type="entry name" value="Histone-fold"/>
    <property type="match status" value="1"/>
</dbReference>
<evidence type="ECO:0000256" key="13">
    <source>
        <dbReference type="RuleBase" id="RU003767"/>
    </source>
</evidence>
<evidence type="ECO:0000256" key="9">
    <source>
        <dbReference type="ARBA" id="ARBA00022990"/>
    </source>
</evidence>
<evidence type="ECO:0000256" key="14">
    <source>
        <dbReference type="SAM" id="MobiDB-lite"/>
    </source>
</evidence>
<keyword evidence="6" id="KW-1017">Isopeptide bond</keyword>
<dbReference type="GO" id="GO:0046982">
    <property type="term" value="F:protein heterodimerization activity"/>
    <property type="evidence" value="ECO:0007669"/>
    <property type="project" value="InterPro"/>
</dbReference>
<feature type="domain" description="Histone H2A C-terminal" evidence="16">
    <location>
        <begin position="92"/>
        <end position="125"/>
    </location>
</feature>
<dbReference type="EMBL" id="WBND01000070">
    <property type="protein sequence ID" value="NXC80909.1"/>
    <property type="molecule type" value="Genomic_DNA"/>
</dbReference>
<comment type="subcellular location">
    <subcellularLocation>
        <location evidence="3">Chromosome</location>
    </subcellularLocation>
    <subcellularLocation>
        <location evidence="2 13">Nucleus</location>
    </subcellularLocation>
</comment>
<comment type="caution">
    <text evidence="17">The sequence shown here is derived from an EMBL/GenBank/DDBJ whole genome shotgun (WGS) entry which is preliminary data.</text>
</comment>
<evidence type="ECO:0000256" key="11">
    <source>
        <dbReference type="ARBA" id="ARBA00023242"/>
    </source>
</evidence>
<feature type="domain" description="Core Histone H2A/H2B/H3" evidence="15">
    <location>
        <begin position="10"/>
        <end position="89"/>
    </location>
</feature>
<dbReference type="Pfam" id="PF00125">
    <property type="entry name" value="Histone"/>
    <property type="match status" value="1"/>
</dbReference>
<keyword evidence="5 13" id="KW-0158">Chromosome</keyword>
<organism evidence="17 18">
    <name type="scientific">Tychaedon coryphoeus</name>
    <name type="common">Karoo scrub-robin</name>
    <name type="synonym">Erythropygia coryphaeus</name>
    <dbReference type="NCBI Taxonomy" id="614051"/>
    <lineage>
        <taxon>Eukaryota</taxon>
        <taxon>Metazoa</taxon>
        <taxon>Chordata</taxon>
        <taxon>Craniata</taxon>
        <taxon>Vertebrata</taxon>
        <taxon>Euteleostomi</taxon>
        <taxon>Archelosauria</taxon>
        <taxon>Archosauria</taxon>
        <taxon>Dinosauria</taxon>
        <taxon>Saurischia</taxon>
        <taxon>Theropoda</taxon>
        <taxon>Coelurosauria</taxon>
        <taxon>Aves</taxon>
        <taxon>Neognathae</taxon>
        <taxon>Neoaves</taxon>
        <taxon>Telluraves</taxon>
        <taxon>Australaves</taxon>
        <taxon>Passeriformes</taxon>
        <taxon>Muscicapidae</taxon>
        <taxon>Cercotrichas</taxon>
    </lineage>
</organism>
<dbReference type="GO" id="GO:0005634">
    <property type="term" value="C:nucleus"/>
    <property type="evidence" value="ECO:0007669"/>
    <property type="project" value="UniProtKB-SubCell"/>
</dbReference>
<protein>
    <recommendedName>
        <fullName evidence="13">Histone H2A</fullName>
    </recommendedName>
</protein>
<dbReference type="Gene3D" id="1.10.20.10">
    <property type="entry name" value="Histone, subunit A"/>
    <property type="match status" value="1"/>
</dbReference>
<accession>A0A851QRB6</accession>
<dbReference type="Proteomes" id="UP000631545">
    <property type="component" value="Unassembled WGS sequence"/>
</dbReference>
<evidence type="ECO:0000256" key="4">
    <source>
        <dbReference type="ARBA" id="ARBA00010691"/>
    </source>
</evidence>
<name>A0A851QRB6_TYCCO</name>
<comment type="function">
    <text evidence="1">Core component of nucleosome. Nucleosomes wrap and compact DNA into chromatin, limiting DNA accessibility to the cellular machineries which require DNA as a template. Histones thereby play a central role in transcription regulation, DNA repair, DNA replication and chromosomal stability. DNA accessibility is regulated via a complex set of post-translational modifications of histones, also called histone code, and nucleosome remodeling.</text>
</comment>